<dbReference type="PANTHER" id="PTHR12835:SF5">
    <property type="entry name" value="BIOTIN--PROTEIN LIGASE"/>
    <property type="match status" value="1"/>
</dbReference>
<dbReference type="AlphaFoldDB" id="A0A934N5L3"/>
<dbReference type="Pfam" id="PF03099">
    <property type="entry name" value="BPL_LplA_LipB"/>
    <property type="match status" value="1"/>
</dbReference>
<dbReference type="NCBIfam" id="TIGR00121">
    <property type="entry name" value="birA_ligase"/>
    <property type="match status" value="1"/>
</dbReference>
<keyword evidence="1 6" id="KW-0436">Ligase</keyword>
<dbReference type="Proteomes" id="UP000612893">
    <property type="component" value="Unassembled WGS sequence"/>
</dbReference>
<dbReference type="RefSeq" id="WP_338205743.1">
    <property type="nucleotide sequence ID" value="NZ_JAEKNR010000247.1"/>
</dbReference>
<evidence type="ECO:0000259" key="4">
    <source>
        <dbReference type="Pfam" id="PF02237"/>
    </source>
</evidence>
<dbReference type="EMBL" id="JAEKNR010000247">
    <property type="protein sequence ID" value="MBJ7601490.1"/>
    <property type="molecule type" value="Genomic_DNA"/>
</dbReference>
<accession>A0A934N5L3</accession>
<reference evidence="6" key="1">
    <citation type="submission" date="2020-10" db="EMBL/GenBank/DDBJ databases">
        <title>Ca. Dormibacterota MAGs.</title>
        <authorList>
            <person name="Montgomery K."/>
        </authorList>
    </citation>
    <scope>NUCLEOTIDE SEQUENCE [LARGE SCALE GENOMIC DNA]</scope>
    <source>
        <strain evidence="6">SC8812_S17_10</strain>
    </source>
</reference>
<comment type="caution">
    <text evidence="6">The sequence shown here is derived from an EMBL/GenBank/DDBJ whole genome shotgun (WGS) entry which is preliminary data.</text>
</comment>
<dbReference type="CDD" id="cd16442">
    <property type="entry name" value="BPL"/>
    <property type="match status" value="1"/>
</dbReference>
<feature type="domain" description="BPL/LPL catalytic" evidence="5">
    <location>
        <begin position="17"/>
        <end position="108"/>
    </location>
</feature>
<dbReference type="SUPFAM" id="SSF55681">
    <property type="entry name" value="Class II aaRS and biotin synthetases"/>
    <property type="match status" value="1"/>
</dbReference>
<proteinExistence type="predicted"/>
<dbReference type="InterPro" id="IPR003142">
    <property type="entry name" value="BPL_C"/>
</dbReference>
<name>A0A934N5L3_9BACT</name>
<feature type="domain" description="Biotin protein ligase C-terminal" evidence="4">
    <location>
        <begin position="158"/>
        <end position="199"/>
    </location>
</feature>
<dbReference type="Gene3D" id="2.30.30.100">
    <property type="match status" value="1"/>
</dbReference>
<evidence type="ECO:0000259" key="5">
    <source>
        <dbReference type="Pfam" id="PF03099"/>
    </source>
</evidence>
<dbReference type="InterPro" id="IPR004143">
    <property type="entry name" value="BPL_LPL_catalytic"/>
</dbReference>
<evidence type="ECO:0000313" key="6">
    <source>
        <dbReference type="EMBL" id="MBJ7601490.1"/>
    </source>
</evidence>
<gene>
    <name evidence="6" type="ORF">JF922_25870</name>
</gene>
<dbReference type="InterPro" id="IPR004408">
    <property type="entry name" value="Biotin_CoA_COase_ligase"/>
</dbReference>
<evidence type="ECO:0000256" key="2">
    <source>
        <dbReference type="ARBA" id="ARBA00023267"/>
    </source>
</evidence>
<protein>
    <recommendedName>
        <fullName evidence="3">biotin--[biotin carboxyl-carrier protein] ligase</fullName>
        <ecNumber evidence="3">6.3.4.15</ecNumber>
    </recommendedName>
</protein>
<dbReference type="GO" id="GO:0004077">
    <property type="term" value="F:biotin--[biotin carboxyl-carrier protein] ligase activity"/>
    <property type="evidence" value="ECO:0007669"/>
    <property type="project" value="UniProtKB-EC"/>
</dbReference>
<dbReference type="InterPro" id="IPR045864">
    <property type="entry name" value="aa-tRNA-synth_II/BPL/LPL"/>
</dbReference>
<dbReference type="Pfam" id="PF02237">
    <property type="entry name" value="BPL_C"/>
    <property type="match status" value="1"/>
</dbReference>
<dbReference type="EC" id="6.3.4.15" evidence="3"/>
<organism evidence="6 7">
    <name type="scientific">Candidatus Nephthysia bennettiae</name>
    <dbReference type="NCBI Taxonomy" id="3127016"/>
    <lineage>
        <taxon>Bacteria</taxon>
        <taxon>Bacillati</taxon>
        <taxon>Candidatus Dormiibacterota</taxon>
        <taxon>Candidatus Dormibacteria</taxon>
        <taxon>Candidatus Dormibacterales</taxon>
        <taxon>Candidatus Dormibacteraceae</taxon>
        <taxon>Candidatus Nephthysia</taxon>
    </lineage>
</organism>
<evidence type="ECO:0000256" key="1">
    <source>
        <dbReference type="ARBA" id="ARBA00022598"/>
    </source>
</evidence>
<evidence type="ECO:0000256" key="3">
    <source>
        <dbReference type="ARBA" id="ARBA00024227"/>
    </source>
</evidence>
<keyword evidence="7" id="KW-1185">Reference proteome</keyword>
<dbReference type="PANTHER" id="PTHR12835">
    <property type="entry name" value="BIOTIN PROTEIN LIGASE"/>
    <property type="match status" value="1"/>
</dbReference>
<dbReference type="Gene3D" id="3.30.930.10">
    <property type="entry name" value="Bira Bifunctional Protein, Domain 2"/>
    <property type="match status" value="1"/>
</dbReference>
<keyword evidence="2" id="KW-0092">Biotin</keyword>
<sequence>MRLIRLASTPSTQDVARGLPVGSVVVADQQTSGRGRLGRSWEAPPGSALLASFVLPARWLASLAAGVAAAEACGPSVRLKWPNDLLLDGRKVAGVLVERRGERCVVGIGVNLTWAPPGAERLETERDPLLERLWAELETWFASADAEVLAAWRARSDTLGRRVRVELPGENFEGWAEDVASDGSLIVDGRTVTAGDVIHLRDAVSPEGFLPRGL</sequence>
<evidence type="ECO:0000313" key="7">
    <source>
        <dbReference type="Proteomes" id="UP000612893"/>
    </source>
</evidence>